<sequence length="83" mass="9274">MTRRSPFWRETPGKGPDRGDFGPRHDPCPDGDACRVRAMAQHMCKTGDLALTYESAPIRGGNMTFRIAPRTILQTKKTGRKIS</sequence>
<comment type="caution">
    <text evidence="2">The sequence shown here is derived from an EMBL/GenBank/DDBJ whole genome shotgun (WGS) entry which is preliminary data.</text>
</comment>
<evidence type="ECO:0000313" key="3">
    <source>
        <dbReference type="Proteomes" id="UP000029846"/>
    </source>
</evidence>
<feature type="region of interest" description="Disordered" evidence="1">
    <location>
        <begin position="1"/>
        <end position="27"/>
    </location>
</feature>
<protein>
    <submittedName>
        <fullName evidence="2">Uncharacterized protein</fullName>
    </submittedName>
</protein>
<accession>A0A099F821</accession>
<dbReference type="Proteomes" id="UP000029846">
    <property type="component" value="Unassembled WGS sequence"/>
</dbReference>
<evidence type="ECO:0000313" key="2">
    <source>
        <dbReference type="EMBL" id="KGJ06855.1"/>
    </source>
</evidence>
<dbReference type="EMBL" id="JRKN01000001">
    <property type="protein sequence ID" value="KGJ06855.1"/>
    <property type="molecule type" value="Genomic_DNA"/>
</dbReference>
<feature type="compositionally biased region" description="Basic and acidic residues" evidence="1">
    <location>
        <begin position="11"/>
        <end position="27"/>
    </location>
</feature>
<organism evidence="2 3">
    <name type="scientific">Paracoccus halophilus</name>
    <dbReference type="NCBI Taxonomy" id="376733"/>
    <lineage>
        <taxon>Bacteria</taxon>
        <taxon>Pseudomonadati</taxon>
        <taxon>Pseudomonadota</taxon>
        <taxon>Alphaproteobacteria</taxon>
        <taxon>Rhodobacterales</taxon>
        <taxon>Paracoccaceae</taxon>
        <taxon>Paracoccus</taxon>
    </lineage>
</organism>
<reference evidence="2 3" key="2">
    <citation type="submission" date="2014-10" db="EMBL/GenBank/DDBJ databases">
        <title>Paracoccus sanguinis sp. nov., isolated from clinical specimens of New York State patients.</title>
        <authorList>
            <person name="Mingle L.A."/>
            <person name="Cole J.A."/>
            <person name="Lapierre P."/>
            <person name="Musser K.A."/>
        </authorList>
    </citation>
    <scope>NUCLEOTIDE SEQUENCE [LARGE SCALE GENOMIC DNA]</scope>
    <source>
        <strain evidence="2 3">JCM 14014</strain>
    </source>
</reference>
<gene>
    <name evidence="2" type="ORF">IT41_01395</name>
</gene>
<proteinExistence type="predicted"/>
<dbReference type="AlphaFoldDB" id="A0A099F821"/>
<keyword evidence="3" id="KW-1185">Reference proteome</keyword>
<evidence type="ECO:0000256" key="1">
    <source>
        <dbReference type="SAM" id="MobiDB-lite"/>
    </source>
</evidence>
<name>A0A099F821_9RHOB</name>
<reference evidence="2 3" key="1">
    <citation type="submission" date="2014-09" db="EMBL/GenBank/DDBJ databases">
        <authorList>
            <person name="McGinnis J.M."/>
            <person name="Wolfgang W.J."/>
        </authorList>
    </citation>
    <scope>NUCLEOTIDE SEQUENCE [LARGE SCALE GENOMIC DNA]</scope>
    <source>
        <strain evidence="2 3">JCM 14014</strain>
    </source>
</reference>